<evidence type="ECO:0000313" key="4">
    <source>
        <dbReference type="Proteomes" id="UP000078595"/>
    </source>
</evidence>
<evidence type="ECO:0000256" key="1">
    <source>
        <dbReference type="SAM" id="MobiDB-lite"/>
    </source>
</evidence>
<keyword evidence="4" id="KW-1185">Reference proteome</keyword>
<feature type="compositionally biased region" description="Basic and acidic residues" evidence="1">
    <location>
        <begin position="493"/>
        <end position="514"/>
    </location>
</feature>
<evidence type="ECO:0000313" key="3">
    <source>
        <dbReference type="EMBL" id="WWC60286.1"/>
    </source>
</evidence>
<gene>
    <name evidence="2" type="ORF">I303_02871</name>
    <name evidence="3" type="ORF">I303_102855</name>
</gene>
<dbReference type="EMBL" id="CP144532">
    <property type="protein sequence ID" value="WWC60286.1"/>
    <property type="molecule type" value="Genomic_DNA"/>
</dbReference>
<proteinExistence type="predicted"/>
<organism evidence="2">
    <name type="scientific">Kwoniella dejecticola CBS 10117</name>
    <dbReference type="NCBI Taxonomy" id="1296121"/>
    <lineage>
        <taxon>Eukaryota</taxon>
        <taxon>Fungi</taxon>
        <taxon>Dikarya</taxon>
        <taxon>Basidiomycota</taxon>
        <taxon>Agaricomycotina</taxon>
        <taxon>Tremellomycetes</taxon>
        <taxon>Tremellales</taxon>
        <taxon>Cryptococcaceae</taxon>
        <taxon>Kwoniella</taxon>
    </lineage>
</organism>
<dbReference type="OrthoDB" id="2565370at2759"/>
<dbReference type="KEGG" id="kdj:28966570"/>
<feature type="region of interest" description="Disordered" evidence="1">
    <location>
        <begin position="452"/>
        <end position="542"/>
    </location>
</feature>
<protein>
    <submittedName>
        <fullName evidence="2">Uncharacterized protein</fullName>
    </submittedName>
</protein>
<dbReference type="EMBL" id="KI894029">
    <property type="protein sequence ID" value="OBR86852.1"/>
    <property type="molecule type" value="Genomic_DNA"/>
</dbReference>
<feature type="region of interest" description="Disordered" evidence="1">
    <location>
        <begin position="268"/>
        <end position="289"/>
    </location>
</feature>
<feature type="compositionally biased region" description="Basic and acidic residues" evidence="1">
    <location>
        <begin position="614"/>
        <end position="641"/>
    </location>
</feature>
<dbReference type="RefSeq" id="XP_018264694.1">
    <property type="nucleotide sequence ID" value="XM_018406200.1"/>
</dbReference>
<sequence>MKASAESNEIEVWVECDDRRLKEYSQAFDAHTIRLPPTHRGYLEIGTTVGRRYTVHVKASALIESSTLDGSTISYSGDLLSRASIDGTEICTAFLFSEQGYQASHSQYGESTPTLEPLDTIGNVHDGEFEIHSHLVDESLEEVDTNKIVLLNDPSSALGKIVISIFRGTLSPEYRRKLIATKGSSSDTPHSNTDKALSIYNDLDGTDLLNTPSNPWTNDERNDIDPWIRFEYHYGTREALSFNGVDVEEGTSNKTLDDENKKLQLILVPDSCPPSPKLDEDPSSPQSPPTVVVDLMTMTTESQLMLRTLQSLQTPKVDVNATKQDRSDPPATAKAITDTVISATGQDDRDAIPRLESADDLSALLPDLEAVDTATDVETQALLQALMDLADPPIGSELLTKGDPDLNYTDRVAKQYEVAIPEELISATTIPRRLPPVLSIDYAFSQPPRMLATMPAGLNRPSSNDLSEDPFSRHQKRTQRRERSDDIAFPTKKSLEMIHEAQSRRTFTPHRDQTGHQSGSSSSITAKRKDYEDRYSVTESLKRHRLDRPTALRTEVDGRRHNLFERDVKRREEERRKWLTVDESETRWKHVEDPSASQEVKKNSSKIQSQSVVSKEDEAQRIVRRMTRLERPKGSAGDRDTTAGASKESAIDLTLLSDSD</sequence>
<feature type="compositionally biased region" description="Basic and acidic residues" evidence="1">
    <location>
        <begin position="527"/>
        <end position="536"/>
    </location>
</feature>
<evidence type="ECO:0000313" key="2">
    <source>
        <dbReference type="EMBL" id="OBR86852.1"/>
    </source>
</evidence>
<feature type="region of interest" description="Disordered" evidence="1">
    <location>
        <begin position="590"/>
        <end position="660"/>
    </location>
</feature>
<dbReference type="GeneID" id="28966570"/>
<dbReference type="Proteomes" id="UP000078595">
    <property type="component" value="Chromosome 3"/>
</dbReference>
<reference evidence="3" key="3">
    <citation type="submission" date="2024-02" db="EMBL/GenBank/DDBJ databases">
        <title>Comparative genomics of Cryptococcus and Kwoniella reveals pathogenesis evolution and contrasting modes of karyotype evolution via chromosome fusion or intercentromeric recombination.</title>
        <authorList>
            <person name="Coelho M.A."/>
            <person name="David-Palma M."/>
            <person name="Shea T."/>
            <person name="Bowers K."/>
            <person name="McGinley-Smith S."/>
            <person name="Mohammad A.W."/>
            <person name="Gnirke A."/>
            <person name="Yurkov A.M."/>
            <person name="Nowrousian M."/>
            <person name="Sun S."/>
            <person name="Cuomo C.A."/>
            <person name="Heitman J."/>
        </authorList>
    </citation>
    <scope>NUCLEOTIDE SEQUENCE</scope>
    <source>
        <strain evidence="3">CBS 10117</strain>
    </source>
</reference>
<reference evidence="2" key="1">
    <citation type="submission" date="2013-07" db="EMBL/GenBank/DDBJ databases">
        <title>The Genome Sequence of Cryptococcus dejecticola CBS10117.</title>
        <authorList>
            <consortium name="The Broad Institute Genome Sequencing Platform"/>
            <person name="Cuomo C."/>
            <person name="Litvintseva A."/>
            <person name="Chen Y."/>
            <person name="Heitman J."/>
            <person name="Sun S."/>
            <person name="Springer D."/>
            <person name="Dromer F."/>
            <person name="Young S.K."/>
            <person name="Zeng Q."/>
            <person name="Gargeya S."/>
            <person name="Fitzgerald M."/>
            <person name="Abouelleil A."/>
            <person name="Alvarado L."/>
            <person name="Berlin A.M."/>
            <person name="Chapman S.B."/>
            <person name="Dewar J."/>
            <person name="Goldberg J."/>
            <person name="Griggs A."/>
            <person name="Gujja S."/>
            <person name="Hansen M."/>
            <person name="Howarth C."/>
            <person name="Imamovic A."/>
            <person name="Larimer J."/>
            <person name="McCowan C."/>
            <person name="Murphy C."/>
            <person name="Pearson M."/>
            <person name="Priest M."/>
            <person name="Roberts A."/>
            <person name="Saif S."/>
            <person name="Shea T."/>
            <person name="Sykes S."/>
            <person name="Wortman J."/>
            <person name="Nusbaum C."/>
            <person name="Birren B."/>
        </authorList>
    </citation>
    <scope>NUCLEOTIDE SEQUENCE [LARGE SCALE GENOMIC DNA]</scope>
    <source>
        <strain evidence="2">CBS 10117</strain>
    </source>
</reference>
<dbReference type="VEuPathDB" id="FungiDB:I303_02871"/>
<reference evidence="3" key="2">
    <citation type="submission" date="2013-07" db="EMBL/GenBank/DDBJ databases">
        <authorList>
            <consortium name="The Broad Institute Genome Sequencing Platform"/>
            <person name="Cuomo C."/>
            <person name="Litvintseva A."/>
            <person name="Chen Y."/>
            <person name="Heitman J."/>
            <person name="Sun S."/>
            <person name="Springer D."/>
            <person name="Dromer F."/>
            <person name="Young S.K."/>
            <person name="Zeng Q."/>
            <person name="Gargeya S."/>
            <person name="Fitzgerald M."/>
            <person name="Abouelleil A."/>
            <person name="Alvarado L."/>
            <person name="Berlin A.M."/>
            <person name="Chapman S.B."/>
            <person name="Dewar J."/>
            <person name="Goldberg J."/>
            <person name="Griggs A."/>
            <person name="Gujja S."/>
            <person name="Hansen M."/>
            <person name="Howarth C."/>
            <person name="Imamovic A."/>
            <person name="Larimer J."/>
            <person name="McCowan C."/>
            <person name="Murphy C."/>
            <person name="Pearson M."/>
            <person name="Priest M."/>
            <person name="Roberts A."/>
            <person name="Saif S."/>
            <person name="Shea T."/>
            <person name="Sykes S."/>
            <person name="Wortman J."/>
            <person name="Nusbaum C."/>
            <person name="Birren B."/>
        </authorList>
    </citation>
    <scope>NUCLEOTIDE SEQUENCE</scope>
    <source>
        <strain evidence="3">CBS 10117</strain>
    </source>
</reference>
<dbReference type="AlphaFoldDB" id="A0A1A6A9W5"/>
<accession>A0A1A6A9W5</accession>
<feature type="compositionally biased region" description="Polar residues" evidence="1">
    <location>
        <begin position="515"/>
        <end position="525"/>
    </location>
</feature>
<name>A0A1A6A9W5_9TREE</name>